<evidence type="ECO:0000313" key="3">
    <source>
        <dbReference type="Proteomes" id="UP000706151"/>
    </source>
</evidence>
<evidence type="ECO:0000259" key="1">
    <source>
        <dbReference type="Pfam" id="PF03886"/>
    </source>
</evidence>
<protein>
    <submittedName>
        <fullName evidence="2">Membrane integrity-associated transporter subunit PqiC</fullName>
    </submittedName>
</protein>
<reference evidence="2 3" key="1">
    <citation type="submission" date="2020-10" db="EMBL/GenBank/DDBJ databases">
        <title>Connecting structure to function with the recovery of over 1000 high-quality activated sludge metagenome-assembled genomes encoding full-length rRNA genes using long-read sequencing.</title>
        <authorList>
            <person name="Singleton C.M."/>
            <person name="Petriglieri F."/>
            <person name="Kristensen J.M."/>
            <person name="Kirkegaard R.H."/>
            <person name="Michaelsen T.Y."/>
            <person name="Andersen M.H."/>
            <person name="Karst S.M."/>
            <person name="Dueholm M.S."/>
            <person name="Nielsen P.H."/>
            <person name="Albertsen M."/>
        </authorList>
    </citation>
    <scope>NUCLEOTIDE SEQUENCE [LARGE SCALE GENOMIC DNA]</scope>
    <source>
        <strain evidence="2">Fred_18-Q3-R57-64_BAT3C.720</strain>
    </source>
</reference>
<dbReference type="InterPro" id="IPR005586">
    <property type="entry name" value="ABC_trans_aux"/>
</dbReference>
<feature type="domain" description="ABC-type transport auxiliary lipoprotein component" evidence="1">
    <location>
        <begin position="55"/>
        <end position="206"/>
    </location>
</feature>
<name>A0A935TC25_9PROT</name>
<sequence length="233" mass="24554">MINPSLAALSRLCTVGVLLALVGACSALRSTAMLPPSFYSLDSAKIEAGAARHPPASTSVAAPTLIVSPPHASAGFDSQRIAYVREAHKLDYFAHAEWVDTPARMLAPLIVAAVESSGAFRSVVLTPTAAAGDLRVDSEIVRLQQDFASQPSRARFTLRAYVMDSTTRRVLAWRVFDESVAAASDDPYGGVVAANRAVQTVLEQLAVFCATAAGQRQATAAKGETPASNDARR</sequence>
<comment type="caution">
    <text evidence="2">The sequence shown here is derived from an EMBL/GenBank/DDBJ whole genome shotgun (WGS) entry which is preliminary data.</text>
</comment>
<organism evidence="2 3">
    <name type="scientific">Candidatus Accumulibacter affinis</name>
    <dbReference type="NCBI Taxonomy" id="2954384"/>
    <lineage>
        <taxon>Bacteria</taxon>
        <taxon>Pseudomonadati</taxon>
        <taxon>Pseudomonadota</taxon>
        <taxon>Betaproteobacteria</taxon>
        <taxon>Candidatus Accumulibacter</taxon>
    </lineage>
</organism>
<dbReference type="EMBL" id="JADJOT010000009">
    <property type="protein sequence ID" value="MBK7954663.1"/>
    <property type="molecule type" value="Genomic_DNA"/>
</dbReference>
<dbReference type="AlphaFoldDB" id="A0A935TC25"/>
<proteinExistence type="predicted"/>
<evidence type="ECO:0000313" key="2">
    <source>
        <dbReference type="EMBL" id="MBK7954663.1"/>
    </source>
</evidence>
<dbReference type="SUPFAM" id="SSF159594">
    <property type="entry name" value="XCC0632-like"/>
    <property type="match status" value="1"/>
</dbReference>
<dbReference type="Pfam" id="PF03886">
    <property type="entry name" value="ABC_trans_aux"/>
    <property type="match status" value="1"/>
</dbReference>
<dbReference type="Gene3D" id="3.40.50.10610">
    <property type="entry name" value="ABC-type transport auxiliary lipoprotein component"/>
    <property type="match status" value="1"/>
</dbReference>
<dbReference type="Proteomes" id="UP000706151">
    <property type="component" value="Unassembled WGS sequence"/>
</dbReference>
<accession>A0A935TC25</accession>
<gene>
    <name evidence="2" type="ORF">IPK02_12300</name>
</gene>